<proteinExistence type="predicted"/>
<dbReference type="SMART" id="SM00563">
    <property type="entry name" value="PlsC"/>
    <property type="match status" value="1"/>
</dbReference>
<feature type="domain" description="Phospholipid/glycerol acyltransferase" evidence="3">
    <location>
        <begin position="65"/>
        <end position="188"/>
    </location>
</feature>
<dbReference type="EMBL" id="QBMN01000007">
    <property type="protein sequence ID" value="PZO45335.1"/>
    <property type="molecule type" value="Genomic_DNA"/>
</dbReference>
<keyword evidence="1 4" id="KW-0808">Transferase</keyword>
<sequence length="255" mass="27642">MKSPEFPESSAAALVKVEAIAPARSRCSPVLTPLAYALGQHLVVPAYFGPITITGQDRLPTHGPVILAPSHRARWDSILLPFATGRAVTGRDLRFMVTADEVKGLQGWFIRRLGGFAVNVRRPTVASLRYGIDLLLEGEMLVIYPEGGIRRDDRVHPFKPGLARLAVQAVAAKAGLGVQVLPVDIFYGEAYPSWRCPVQITIGEPVPVQTYLSDDDSPEALKAGAKQLTKDLQTRLETMVATRQSAAPSQPPMLS</sequence>
<evidence type="ECO:0000313" key="5">
    <source>
        <dbReference type="Proteomes" id="UP000249081"/>
    </source>
</evidence>
<gene>
    <name evidence="4" type="ORF">DCF17_01705</name>
</gene>
<comment type="caution">
    <text evidence="4">The sequence shown here is derived from an EMBL/GenBank/DDBJ whole genome shotgun (WGS) entry which is preliminary data.</text>
</comment>
<dbReference type="PANTHER" id="PTHR10434:SF40">
    <property type="entry name" value="1-ACYL-SN-GLYCEROL-3-PHOSPHATE ACYLTRANSFERASE"/>
    <property type="match status" value="1"/>
</dbReference>
<dbReference type="GO" id="GO:0006654">
    <property type="term" value="P:phosphatidic acid biosynthetic process"/>
    <property type="evidence" value="ECO:0007669"/>
    <property type="project" value="TreeGrafter"/>
</dbReference>
<dbReference type="SUPFAM" id="SSF69593">
    <property type="entry name" value="Glycerol-3-phosphate (1)-acyltransferase"/>
    <property type="match status" value="1"/>
</dbReference>
<reference evidence="4 5" key="2">
    <citation type="submission" date="2018-06" db="EMBL/GenBank/DDBJ databases">
        <title>Metagenomic assembly of (sub)arctic Cyanobacteria and their associated microbiome from non-axenic cultures.</title>
        <authorList>
            <person name="Baurain D."/>
        </authorList>
    </citation>
    <scope>NUCLEOTIDE SEQUENCE [LARGE SCALE GENOMIC DNA]</scope>
    <source>
        <strain evidence="4">ULC041bin1</strain>
    </source>
</reference>
<evidence type="ECO:0000259" key="3">
    <source>
        <dbReference type="SMART" id="SM00563"/>
    </source>
</evidence>
<evidence type="ECO:0000256" key="1">
    <source>
        <dbReference type="ARBA" id="ARBA00022679"/>
    </source>
</evidence>
<evidence type="ECO:0000313" key="4">
    <source>
        <dbReference type="EMBL" id="PZO45335.1"/>
    </source>
</evidence>
<dbReference type="InterPro" id="IPR002123">
    <property type="entry name" value="Plipid/glycerol_acylTrfase"/>
</dbReference>
<dbReference type="Pfam" id="PF01553">
    <property type="entry name" value="Acyltransferase"/>
    <property type="match status" value="1"/>
</dbReference>
<protein>
    <submittedName>
        <fullName evidence="4">1-acyl-sn-glycerol-3-phosphate acyltransferase</fullName>
    </submittedName>
</protein>
<dbReference type="CDD" id="cd07989">
    <property type="entry name" value="LPLAT_AGPAT-like"/>
    <property type="match status" value="1"/>
</dbReference>
<name>A0A2W4YFD4_9CYAN</name>
<reference evidence="5" key="1">
    <citation type="submission" date="2018-04" db="EMBL/GenBank/DDBJ databases">
        <authorList>
            <person name="Cornet L."/>
        </authorList>
    </citation>
    <scope>NUCLEOTIDE SEQUENCE [LARGE SCALE GENOMIC DNA]</scope>
</reference>
<keyword evidence="2 4" id="KW-0012">Acyltransferase</keyword>
<dbReference type="GO" id="GO:0003841">
    <property type="term" value="F:1-acylglycerol-3-phosphate O-acyltransferase activity"/>
    <property type="evidence" value="ECO:0007669"/>
    <property type="project" value="TreeGrafter"/>
</dbReference>
<evidence type="ECO:0000256" key="2">
    <source>
        <dbReference type="ARBA" id="ARBA00023315"/>
    </source>
</evidence>
<organism evidence="4 5">
    <name type="scientific">Shackletoniella antarctica</name>
    <dbReference type="NCBI Taxonomy" id="268115"/>
    <lineage>
        <taxon>Bacteria</taxon>
        <taxon>Bacillati</taxon>
        <taxon>Cyanobacteriota</taxon>
        <taxon>Cyanophyceae</taxon>
        <taxon>Oculatellales</taxon>
        <taxon>Oculatellaceae</taxon>
        <taxon>Shackletoniella</taxon>
    </lineage>
</organism>
<dbReference type="AlphaFoldDB" id="A0A2W4YFD4"/>
<dbReference type="Proteomes" id="UP000249081">
    <property type="component" value="Unassembled WGS sequence"/>
</dbReference>
<dbReference type="PANTHER" id="PTHR10434">
    <property type="entry name" value="1-ACYL-SN-GLYCEROL-3-PHOSPHATE ACYLTRANSFERASE"/>
    <property type="match status" value="1"/>
</dbReference>
<accession>A0A2W4YFD4</accession>